<evidence type="ECO:0000256" key="2">
    <source>
        <dbReference type="ARBA" id="ARBA00012513"/>
    </source>
</evidence>
<feature type="compositionally biased region" description="Basic and acidic residues" evidence="11">
    <location>
        <begin position="429"/>
        <end position="454"/>
    </location>
</feature>
<feature type="compositionally biased region" description="Basic and acidic residues" evidence="11">
    <location>
        <begin position="339"/>
        <end position="367"/>
    </location>
</feature>
<dbReference type="GeneTree" id="ENSGT00940000159476"/>
<dbReference type="SMART" id="SM00220">
    <property type="entry name" value="S_TKc"/>
    <property type="match status" value="1"/>
</dbReference>
<evidence type="ECO:0000259" key="13">
    <source>
        <dbReference type="PROSITE" id="PS50309"/>
    </source>
</evidence>
<comment type="catalytic activity">
    <reaction evidence="8">
        <text>L-threonyl-[protein] + ATP = O-phospho-L-threonyl-[protein] + ADP + H(+)</text>
        <dbReference type="Rhea" id="RHEA:46608"/>
        <dbReference type="Rhea" id="RHEA-COMP:11060"/>
        <dbReference type="Rhea" id="RHEA-COMP:11605"/>
        <dbReference type="ChEBI" id="CHEBI:15378"/>
        <dbReference type="ChEBI" id="CHEBI:30013"/>
        <dbReference type="ChEBI" id="CHEBI:30616"/>
        <dbReference type="ChEBI" id="CHEBI:61977"/>
        <dbReference type="ChEBI" id="CHEBI:456216"/>
        <dbReference type="EC" id="2.7.11.1"/>
    </reaction>
</comment>
<dbReference type="InterPro" id="IPR011009">
    <property type="entry name" value="Kinase-like_dom_sf"/>
</dbReference>
<dbReference type="OMA" id="VRAQKKW"/>
<dbReference type="Pfam" id="PF00069">
    <property type="entry name" value="Pkinase"/>
    <property type="match status" value="1"/>
</dbReference>
<dbReference type="InterPro" id="IPR036572">
    <property type="entry name" value="Doublecortin_dom_sf"/>
</dbReference>
<feature type="region of interest" description="Disordered" evidence="11">
    <location>
        <begin position="210"/>
        <end position="276"/>
    </location>
</feature>
<dbReference type="Proteomes" id="UP000008672">
    <property type="component" value="Unassembled WGS sequence"/>
</dbReference>
<dbReference type="FunFam" id="3.30.200.20:FF:000003">
    <property type="entry name" value="Non-specific serine/threonine protein kinase"/>
    <property type="match status" value="1"/>
</dbReference>
<keyword evidence="4" id="KW-0808">Transferase</keyword>
<keyword evidence="15" id="KW-1185">Reference proteome</keyword>
<dbReference type="Gene3D" id="1.10.510.10">
    <property type="entry name" value="Transferase(Phosphotransferase) domain 1"/>
    <property type="match status" value="1"/>
</dbReference>
<dbReference type="FunCoup" id="H3A4T6">
    <property type="interactions" value="879"/>
</dbReference>
<comment type="catalytic activity">
    <reaction evidence="9">
        <text>L-seryl-[protein] + ATP = O-phospho-L-seryl-[protein] + ADP + H(+)</text>
        <dbReference type="Rhea" id="RHEA:17989"/>
        <dbReference type="Rhea" id="RHEA-COMP:9863"/>
        <dbReference type="Rhea" id="RHEA-COMP:11604"/>
        <dbReference type="ChEBI" id="CHEBI:15378"/>
        <dbReference type="ChEBI" id="CHEBI:29999"/>
        <dbReference type="ChEBI" id="CHEBI:30616"/>
        <dbReference type="ChEBI" id="CHEBI:83421"/>
        <dbReference type="ChEBI" id="CHEBI:456216"/>
        <dbReference type="EC" id="2.7.11.1"/>
    </reaction>
</comment>
<dbReference type="SUPFAM" id="SSF89837">
    <property type="entry name" value="Doublecortin (DC)"/>
    <property type="match status" value="1"/>
</dbReference>
<dbReference type="PROSITE" id="PS00107">
    <property type="entry name" value="PROTEIN_KINASE_ATP"/>
    <property type="match status" value="1"/>
</dbReference>
<dbReference type="InterPro" id="IPR017441">
    <property type="entry name" value="Protein_kinase_ATP_BS"/>
</dbReference>
<feature type="region of interest" description="Disordered" evidence="11">
    <location>
        <begin position="291"/>
        <end position="382"/>
    </location>
</feature>
<dbReference type="InterPro" id="IPR008271">
    <property type="entry name" value="Ser/Thr_kinase_AS"/>
</dbReference>
<name>H3A4T6_LATCH</name>
<dbReference type="AlphaFoldDB" id="H3A4T6"/>
<dbReference type="Gene3D" id="3.30.200.20">
    <property type="entry name" value="Phosphorylase Kinase, domain 1"/>
    <property type="match status" value="1"/>
</dbReference>
<feature type="region of interest" description="Disordered" evidence="11">
    <location>
        <begin position="429"/>
        <end position="477"/>
    </location>
</feature>
<evidence type="ECO:0000256" key="10">
    <source>
        <dbReference type="PROSITE-ProRule" id="PRU10141"/>
    </source>
</evidence>
<sequence>GQQGSFDDPLKSSRKADRRLQATYPPVGRGTFGKPLPGPNTPLLGPTTWSSQVHPHGNGFHSMHSDSSPVKPRVITVVKPGRQSLRKIKLLLNRRSVQTFEQLVADISEALGFPQWKNDRIRKLYSLKGKEIRSISDFFRGEEVFIAAGRNSLNLKVVQDVLAELYSDNPYAQNLIQQHWECSQKSNFKSFGKASKADSGFDETMIAKPRNGAKTPRQTAKNIENARTQAGQEGRARARKWERERWEKEQNKKRRGKEGNIGRDRSAEWGQEESLDEKGICEKCNEEQRFQKEFQTKKGKDVLSEKKENKMDRDHREHLQLEKRAKSRSGEEEVEDCYETEKEAHQGKEEEEREPTNNHNSVPKEMHASQSELLRSELGKLNSGVEEEAIRNSEMEMHRNEEPGQAKITKRLEKLRNEDTGQTVSREKLEMPRREGSGQTVSREKLEMPRHEGSGHAAVSRKKLEMHRREGPGQTVRPRRVQECHDLERYYKIGRTIGDGNFAIVKECRLLSTDCEYAMKIIDKSKLKGKEDMIENEISIIKSLSHPNIVSLIEEYESEKEIYLILEYVHGGDLFDAITESIKFTEHNAALMITDLCEALSYIHSINIVHRDLKPENLLVQRNADGSTTLKLADFGLGMTVTEPVFTVCGTPTYVAPEILSEKGYGLEVDMWASGVILYILLCGFPPFRSQERDQEELFEIIQLGEYEFLSPYWDNISDAVAAKDLITKLLVVDPKRRYTAQQVLQHPWIKSSGKINSKNLQREVTMNI</sequence>
<keyword evidence="7 10" id="KW-0067">ATP-binding</keyword>
<accession>H3A4T6</accession>
<dbReference type="CDD" id="cd16111">
    <property type="entry name" value="DCX_DCLK3"/>
    <property type="match status" value="1"/>
</dbReference>
<evidence type="ECO:0000256" key="1">
    <source>
        <dbReference type="ARBA" id="ARBA00005354"/>
    </source>
</evidence>
<evidence type="ECO:0000256" key="9">
    <source>
        <dbReference type="ARBA" id="ARBA00048679"/>
    </source>
</evidence>
<feature type="compositionally biased region" description="Basic and acidic residues" evidence="11">
    <location>
        <begin position="291"/>
        <end position="331"/>
    </location>
</feature>
<reference evidence="14" key="3">
    <citation type="submission" date="2025-09" db="UniProtKB">
        <authorList>
            <consortium name="Ensembl"/>
        </authorList>
    </citation>
    <scope>IDENTIFICATION</scope>
</reference>
<dbReference type="PROSITE" id="PS50309">
    <property type="entry name" value="DC"/>
    <property type="match status" value="1"/>
</dbReference>
<evidence type="ECO:0000256" key="6">
    <source>
        <dbReference type="ARBA" id="ARBA00022777"/>
    </source>
</evidence>
<evidence type="ECO:0000313" key="14">
    <source>
        <dbReference type="Ensembl" id="ENSLACP00000004657.1"/>
    </source>
</evidence>
<dbReference type="SUPFAM" id="SSF56112">
    <property type="entry name" value="Protein kinase-like (PK-like)"/>
    <property type="match status" value="1"/>
</dbReference>
<reference evidence="14" key="2">
    <citation type="submission" date="2025-08" db="UniProtKB">
        <authorList>
            <consortium name="Ensembl"/>
        </authorList>
    </citation>
    <scope>IDENTIFICATION</scope>
</reference>
<organism evidence="14 15">
    <name type="scientific">Latimeria chalumnae</name>
    <name type="common">Coelacanth</name>
    <dbReference type="NCBI Taxonomy" id="7897"/>
    <lineage>
        <taxon>Eukaryota</taxon>
        <taxon>Metazoa</taxon>
        <taxon>Chordata</taxon>
        <taxon>Craniata</taxon>
        <taxon>Vertebrata</taxon>
        <taxon>Euteleostomi</taxon>
        <taxon>Coelacanthiformes</taxon>
        <taxon>Coelacanthidae</taxon>
        <taxon>Latimeria</taxon>
    </lineage>
</organism>
<evidence type="ECO:0000259" key="12">
    <source>
        <dbReference type="PROSITE" id="PS50011"/>
    </source>
</evidence>
<dbReference type="Ensembl" id="ENSLACT00000004696.1">
    <property type="protein sequence ID" value="ENSLACP00000004657.1"/>
    <property type="gene ID" value="ENSLACG00000004145.1"/>
</dbReference>
<dbReference type="Gene3D" id="3.10.20.230">
    <property type="entry name" value="Doublecortin domain"/>
    <property type="match status" value="1"/>
</dbReference>
<evidence type="ECO:0000256" key="7">
    <source>
        <dbReference type="ARBA" id="ARBA00022840"/>
    </source>
</evidence>
<feature type="compositionally biased region" description="Basic and acidic residues" evidence="11">
    <location>
        <begin position="8"/>
        <end position="20"/>
    </location>
</feature>
<evidence type="ECO:0000256" key="11">
    <source>
        <dbReference type="SAM" id="MobiDB-lite"/>
    </source>
</evidence>
<dbReference type="eggNOG" id="KOG0032">
    <property type="taxonomic scope" value="Eukaryota"/>
</dbReference>
<evidence type="ECO:0000256" key="4">
    <source>
        <dbReference type="ARBA" id="ARBA00022679"/>
    </source>
</evidence>
<dbReference type="CDD" id="cd14095">
    <property type="entry name" value="STKc_DCKL"/>
    <property type="match status" value="1"/>
</dbReference>
<dbReference type="InParanoid" id="H3A4T6"/>
<evidence type="ECO:0000313" key="15">
    <source>
        <dbReference type="Proteomes" id="UP000008672"/>
    </source>
</evidence>
<feature type="compositionally biased region" description="Polar residues" evidence="11">
    <location>
        <begin position="216"/>
        <end position="231"/>
    </location>
</feature>
<dbReference type="Pfam" id="PF03607">
    <property type="entry name" value="DCX"/>
    <property type="match status" value="1"/>
</dbReference>
<proteinExistence type="inferred from homology"/>
<dbReference type="EMBL" id="AFYH01103259">
    <property type="status" value="NOT_ANNOTATED_CDS"/>
    <property type="molecule type" value="Genomic_DNA"/>
</dbReference>
<dbReference type="EMBL" id="AFYH01103258">
    <property type="status" value="NOT_ANNOTATED_CDS"/>
    <property type="molecule type" value="Genomic_DNA"/>
</dbReference>
<protein>
    <recommendedName>
        <fullName evidence="2">non-specific serine/threonine protein kinase</fullName>
        <ecNumber evidence="2">2.7.11.1</ecNumber>
    </recommendedName>
</protein>
<keyword evidence="6" id="KW-0418">Kinase</keyword>
<dbReference type="InterPro" id="IPR000719">
    <property type="entry name" value="Prot_kinase_dom"/>
</dbReference>
<dbReference type="STRING" id="7897.ENSLACP00000004657"/>
<evidence type="ECO:0000256" key="5">
    <source>
        <dbReference type="ARBA" id="ARBA00022741"/>
    </source>
</evidence>
<dbReference type="EC" id="2.7.11.1" evidence="2"/>
<feature type="region of interest" description="Disordered" evidence="11">
    <location>
        <begin position="1"/>
        <end position="36"/>
    </location>
</feature>
<comment type="similarity">
    <text evidence="1">Belongs to the protein kinase superfamily. CAMK Ser/Thr protein kinase family. CaMK subfamily.</text>
</comment>
<keyword evidence="3" id="KW-0723">Serine/threonine-protein kinase</keyword>
<reference evidence="15" key="1">
    <citation type="submission" date="2011-08" db="EMBL/GenBank/DDBJ databases">
        <title>The draft genome of Latimeria chalumnae.</title>
        <authorList>
            <person name="Di Palma F."/>
            <person name="Alfoldi J."/>
            <person name="Johnson J."/>
            <person name="Berlin A."/>
            <person name="Gnerre S."/>
            <person name="Jaffe D."/>
            <person name="MacCallum I."/>
            <person name="Young S."/>
            <person name="Walker B.J."/>
            <person name="Lander E."/>
            <person name="Lindblad-Toh K."/>
        </authorList>
    </citation>
    <scope>NUCLEOTIDE SEQUENCE [LARGE SCALE GENOMIC DNA]</scope>
    <source>
        <strain evidence="15">Wild caught</strain>
    </source>
</reference>
<keyword evidence="5 10" id="KW-0547">Nucleotide-binding</keyword>
<dbReference type="PROSITE" id="PS00108">
    <property type="entry name" value="PROTEIN_KINASE_ST"/>
    <property type="match status" value="1"/>
</dbReference>
<evidence type="ECO:0000256" key="8">
    <source>
        <dbReference type="ARBA" id="ARBA00047899"/>
    </source>
</evidence>
<dbReference type="FunFam" id="1.10.510.10:FF:000066">
    <property type="entry name" value="Serine/threonine-protein kinase DCLK1 isoform 2"/>
    <property type="match status" value="1"/>
</dbReference>
<dbReference type="HOGENOM" id="CLU_000288_94_2_1"/>
<feature type="compositionally biased region" description="Basic and acidic residues" evidence="11">
    <location>
        <begin position="234"/>
        <end position="250"/>
    </location>
</feature>
<dbReference type="GO" id="GO:0004674">
    <property type="term" value="F:protein serine/threonine kinase activity"/>
    <property type="evidence" value="ECO:0007669"/>
    <property type="project" value="UniProtKB-KW"/>
</dbReference>
<dbReference type="SMART" id="SM00537">
    <property type="entry name" value="DCX"/>
    <property type="match status" value="1"/>
</dbReference>
<dbReference type="PROSITE" id="PS50011">
    <property type="entry name" value="PROTEIN_KINASE_DOM"/>
    <property type="match status" value="1"/>
</dbReference>
<feature type="domain" description="Doublecortin" evidence="13">
    <location>
        <begin position="73"/>
        <end position="153"/>
    </location>
</feature>
<dbReference type="GO" id="GO:0005524">
    <property type="term" value="F:ATP binding"/>
    <property type="evidence" value="ECO:0007669"/>
    <property type="project" value="UniProtKB-UniRule"/>
</dbReference>
<feature type="domain" description="Protein kinase" evidence="12">
    <location>
        <begin position="491"/>
        <end position="750"/>
    </location>
</feature>
<feature type="binding site" evidence="10">
    <location>
        <position position="520"/>
    </location>
    <ligand>
        <name>ATP</name>
        <dbReference type="ChEBI" id="CHEBI:30616"/>
    </ligand>
</feature>
<dbReference type="GO" id="GO:0035556">
    <property type="term" value="P:intracellular signal transduction"/>
    <property type="evidence" value="ECO:0007669"/>
    <property type="project" value="InterPro"/>
</dbReference>
<dbReference type="InterPro" id="IPR003533">
    <property type="entry name" value="Doublecortin_dom"/>
</dbReference>
<feature type="compositionally biased region" description="Basic and acidic residues" evidence="11">
    <location>
        <begin position="257"/>
        <end position="267"/>
    </location>
</feature>
<evidence type="ECO:0000256" key="3">
    <source>
        <dbReference type="ARBA" id="ARBA00022527"/>
    </source>
</evidence>
<dbReference type="PANTHER" id="PTHR24347">
    <property type="entry name" value="SERINE/THREONINE-PROTEIN KINASE"/>
    <property type="match status" value="1"/>
</dbReference>
<gene>
    <name evidence="14" type="primary">DCLK3</name>
</gene>